<dbReference type="AlphaFoldDB" id="A0A259U486"/>
<dbReference type="Proteomes" id="UP000216446">
    <property type="component" value="Unassembled WGS sequence"/>
</dbReference>
<dbReference type="GO" id="GO:0005737">
    <property type="term" value="C:cytoplasm"/>
    <property type="evidence" value="ECO:0007669"/>
    <property type="project" value="TreeGrafter"/>
</dbReference>
<dbReference type="EMBL" id="MQWB01000001">
    <property type="protein sequence ID" value="OZC04732.1"/>
    <property type="molecule type" value="Genomic_DNA"/>
</dbReference>
<evidence type="ECO:0000259" key="1">
    <source>
        <dbReference type="Pfam" id="PF12706"/>
    </source>
</evidence>
<dbReference type="FunCoup" id="A0A259U486">
    <property type="interactions" value="27"/>
</dbReference>
<evidence type="ECO:0000313" key="2">
    <source>
        <dbReference type="EMBL" id="OZC04732.1"/>
    </source>
</evidence>
<feature type="domain" description="Metallo-beta-lactamase" evidence="1">
    <location>
        <begin position="106"/>
        <end position="301"/>
    </location>
</feature>
<dbReference type="Pfam" id="PF12706">
    <property type="entry name" value="Lactamase_B_2"/>
    <property type="match status" value="1"/>
</dbReference>
<dbReference type="PANTHER" id="PTHR15032:SF4">
    <property type="entry name" value="N-ACYL-PHOSPHATIDYLETHANOLAMINE-HYDROLYZING PHOSPHOLIPASE D"/>
    <property type="match status" value="1"/>
</dbReference>
<dbReference type="OrthoDB" id="9805728at2"/>
<reference evidence="2 3" key="1">
    <citation type="submission" date="2016-11" db="EMBL/GenBank/DDBJ databases">
        <title>Study of marine rhodopsin-containing bacteria.</title>
        <authorList>
            <person name="Yoshizawa S."/>
            <person name="Kumagai Y."/>
            <person name="Kogure K."/>
        </authorList>
    </citation>
    <scope>NUCLEOTIDE SEQUENCE [LARGE SCALE GENOMIC DNA]</scope>
    <source>
        <strain evidence="2 3">SG-29</strain>
    </source>
</reference>
<accession>A0A259U486</accession>
<sequence>MLAAVIVTVEAWPSLGGEIRGARLERVQRSPQYGAEGFENVIPAQADGFSLGTAWDFFTDATPAQFPDAPLATVTREATDFSAPRQRLRVTWLGHSTLLVELDSARILIDPVWGERVSPSRWIGTRRFAPPPLALDALPPLDAVLISHDHYDHLDTPTVRALAGRVPRWIVPLGIGAHLEAWGIAPEAITELDWWETAEASGVTLVSTPARHFSGRFVNDRDATLWTGWAILGESERVFYSGDTALTPSFAEIGRRYGPFDLTLIESGAYNEAWADVHLGPEQAIAVHRMVRGRVMMPVHWAMFDLSVHGWTEPAERVRAAAEQLGIPVAFPRPGESVTPEAYRTQPWWPDLPWKTAAESPAISSGLPDSVRALVPGP</sequence>
<dbReference type="InterPro" id="IPR001279">
    <property type="entry name" value="Metallo-B-lactamas"/>
</dbReference>
<name>A0A259U486_9BACT</name>
<keyword evidence="3" id="KW-1185">Reference proteome</keyword>
<proteinExistence type="predicted"/>
<protein>
    <recommendedName>
        <fullName evidence="1">Metallo-beta-lactamase domain-containing protein</fullName>
    </recommendedName>
</protein>
<evidence type="ECO:0000313" key="3">
    <source>
        <dbReference type="Proteomes" id="UP000216446"/>
    </source>
</evidence>
<dbReference type="PANTHER" id="PTHR15032">
    <property type="entry name" value="N-ACYL-PHOSPHATIDYLETHANOLAMINE-HYDROLYZING PHOSPHOLIPASE D"/>
    <property type="match status" value="1"/>
</dbReference>
<gene>
    <name evidence="2" type="ORF">BSZ36_13415</name>
</gene>
<organism evidence="2 3">
    <name type="scientific">Rubricoccus marinus</name>
    <dbReference type="NCBI Taxonomy" id="716817"/>
    <lineage>
        <taxon>Bacteria</taxon>
        <taxon>Pseudomonadati</taxon>
        <taxon>Rhodothermota</taxon>
        <taxon>Rhodothermia</taxon>
        <taxon>Rhodothermales</taxon>
        <taxon>Rubricoccaceae</taxon>
        <taxon>Rubricoccus</taxon>
    </lineage>
</organism>
<comment type="caution">
    <text evidence="2">The sequence shown here is derived from an EMBL/GenBank/DDBJ whole genome shotgun (WGS) entry which is preliminary data.</text>
</comment>
<dbReference type="InterPro" id="IPR036866">
    <property type="entry name" value="RibonucZ/Hydroxyglut_hydro"/>
</dbReference>
<dbReference type="InParanoid" id="A0A259U486"/>
<dbReference type="Gene3D" id="3.60.15.10">
    <property type="entry name" value="Ribonuclease Z/Hydroxyacylglutathione hydrolase-like"/>
    <property type="match status" value="1"/>
</dbReference>
<dbReference type="SUPFAM" id="SSF56281">
    <property type="entry name" value="Metallo-hydrolase/oxidoreductase"/>
    <property type="match status" value="1"/>
</dbReference>